<evidence type="ECO:0000313" key="28">
    <source>
        <dbReference type="EMBL" id="KAE9529259.1"/>
    </source>
</evidence>
<dbReference type="Proteomes" id="UP000475862">
    <property type="component" value="Unassembled WGS sequence"/>
</dbReference>
<evidence type="ECO:0000256" key="16">
    <source>
        <dbReference type="ARBA" id="ARBA00023125"/>
    </source>
</evidence>
<dbReference type="InterPro" id="IPR023696">
    <property type="entry name" value="Ureohydrolase_dom_sf"/>
</dbReference>
<evidence type="ECO:0000256" key="19">
    <source>
        <dbReference type="ARBA" id="ARBA00040347"/>
    </source>
</evidence>
<evidence type="ECO:0000313" key="29">
    <source>
        <dbReference type="Proteomes" id="UP000475862"/>
    </source>
</evidence>
<feature type="domain" description="THAP-type" evidence="27">
    <location>
        <begin position="1"/>
        <end position="81"/>
    </location>
</feature>
<keyword evidence="11 25" id="KW-0863">Zinc-finger</keyword>
<dbReference type="InterPro" id="IPR003084">
    <property type="entry name" value="HDAC_I/II"/>
</dbReference>
<organism evidence="28 29">
    <name type="scientific">Aphis glycines</name>
    <name type="common">Soybean aphid</name>
    <dbReference type="NCBI Taxonomy" id="307491"/>
    <lineage>
        <taxon>Eukaryota</taxon>
        <taxon>Metazoa</taxon>
        <taxon>Ecdysozoa</taxon>
        <taxon>Arthropoda</taxon>
        <taxon>Hexapoda</taxon>
        <taxon>Insecta</taxon>
        <taxon>Pterygota</taxon>
        <taxon>Neoptera</taxon>
        <taxon>Paraneoptera</taxon>
        <taxon>Hemiptera</taxon>
        <taxon>Sternorrhyncha</taxon>
        <taxon>Aphidomorpha</taxon>
        <taxon>Aphidoidea</taxon>
        <taxon>Aphididae</taxon>
        <taxon>Aphidini</taxon>
        <taxon>Aphis</taxon>
        <taxon>Aphis</taxon>
    </lineage>
</organism>
<evidence type="ECO:0000256" key="17">
    <source>
        <dbReference type="ARBA" id="ARBA00023163"/>
    </source>
</evidence>
<keyword evidence="7" id="KW-0158">Chromosome</keyword>
<evidence type="ECO:0000256" key="18">
    <source>
        <dbReference type="ARBA" id="ARBA00023242"/>
    </source>
</evidence>
<comment type="catalytic activity">
    <reaction evidence="24">
        <text>N(6)-acetyl-L-lysyl-[histone] + H2O = L-lysyl-[histone] + acetate</text>
        <dbReference type="Rhea" id="RHEA:58196"/>
        <dbReference type="Rhea" id="RHEA-COMP:9845"/>
        <dbReference type="Rhea" id="RHEA-COMP:11338"/>
        <dbReference type="ChEBI" id="CHEBI:15377"/>
        <dbReference type="ChEBI" id="CHEBI:29969"/>
        <dbReference type="ChEBI" id="CHEBI:30089"/>
        <dbReference type="ChEBI" id="CHEBI:61930"/>
        <dbReference type="EC" id="3.5.1.98"/>
    </reaction>
    <physiologicalReaction direction="left-to-right" evidence="24">
        <dbReference type="Rhea" id="RHEA:58197"/>
    </physiologicalReaction>
</comment>
<keyword evidence="14" id="KW-0156">Chromatin regulator</keyword>
<keyword evidence="9" id="KW-0678">Repressor</keyword>
<dbReference type="SMART" id="SM00692">
    <property type="entry name" value="DM3"/>
    <property type="match status" value="1"/>
</dbReference>
<comment type="subcellular location">
    <subcellularLocation>
        <location evidence="3">Chromosome</location>
    </subcellularLocation>
    <subcellularLocation>
        <location evidence="4">Cytoplasm</location>
    </subcellularLocation>
    <subcellularLocation>
        <location evidence="2">Nucleus</location>
    </subcellularLocation>
</comment>
<dbReference type="Pfam" id="PF05485">
    <property type="entry name" value="THAP"/>
    <property type="match status" value="1"/>
</dbReference>
<evidence type="ECO:0000256" key="21">
    <source>
        <dbReference type="ARBA" id="ARBA00042783"/>
    </source>
</evidence>
<dbReference type="OrthoDB" id="73273at2759"/>
<dbReference type="InterPro" id="IPR006612">
    <property type="entry name" value="THAP_Znf"/>
</dbReference>
<evidence type="ECO:0000256" key="6">
    <source>
        <dbReference type="ARBA" id="ARBA00012111"/>
    </source>
</evidence>
<dbReference type="InterPro" id="IPR000286">
    <property type="entry name" value="HDACs"/>
</dbReference>
<keyword evidence="26" id="KW-0175">Coiled coil</keyword>
<keyword evidence="18" id="KW-0539">Nucleus</keyword>
<evidence type="ECO:0000256" key="12">
    <source>
        <dbReference type="ARBA" id="ARBA00022801"/>
    </source>
</evidence>
<keyword evidence="29" id="KW-1185">Reference proteome</keyword>
<proteinExistence type="inferred from homology"/>
<evidence type="ECO:0000256" key="22">
    <source>
        <dbReference type="ARBA" id="ARBA00049136"/>
    </source>
</evidence>
<evidence type="ECO:0000256" key="3">
    <source>
        <dbReference type="ARBA" id="ARBA00004286"/>
    </source>
</evidence>
<evidence type="ECO:0000256" key="14">
    <source>
        <dbReference type="ARBA" id="ARBA00022853"/>
    </source>
</evidence>
<comment type="catalytic activity">
    <reaction evidence="22">
        <text>N(6)-acetyl-L-lysyl-[protein] + H2O = L-lysyl-[protein] + acetate</text>
        <dbReference type="Rhea" id="RHEA:58108"/>
        <dbReference type="Rhea" id="RHEA-COMP:9752"/>
        <dbReference type="Rhea" id="RHEA-COMP:10731"/>
        <dbReference type="ChEBI" id="CHEBI:15377"/>
        <dbReference type="ChEBI" id="CHEBI:29969"/>
        <dbReference type="ChEBI" id="CHEBI:30089"/>
        <dbReference type="ChEBI" id="CHEBI:61930"/>
    </reaction>
    <physiologicalReaction direction="left-to-right" evidence="22">
        <dbReference type="Rhea" id="RHEA:58109"/>
    </physiologicalReaction>
</comment>
<comment type="similarity">
    <text evidence="5">Belongs to the histone deacetylase family. HD type 1 subfamily.</text>
</comment>
<dbReference type="SUPFAM" id="SSF52768">
    <property type="entry name" value="Arginase/deacetylase"/>
    <property type="match status" value="1"/>
</dbReference>
<evidence type="ECO:0000256" key="13">
    <source>
        <dbReference type="ARBA" id="ARBA00022833"/>
    </source>
</evidence>
<dbReference type="GO" id="GO:0005634">
    <property type="term" value="C:nucleus"/>
    <property type="evidence" value="ECO:0007669"/>
    <property type="project" value="UniProtKB-SubCell"/>
</dbReference>
<evidence type="ECO:0000256" key="4">
    <source>
        <dbReference type="ARBA" id="ARBA00004496"/>
    </source>
</evidence>
<evidence type="ECO:0000256" key="5">
    <source>
        <dbReference type="ARBA" id="ARBA00006457"/>
    </source>
</evidence>
<evidence type="ECO:0000256" key="7">
    <source>
        <dbReference type="ARBA" id="ARBA00022454"/>
    </source>
</evidence>
<dbReference type="PROSITE" id="PS50950">
    <property type="entry name" value="ZF_THAP"/>
    <property type="match status" value="1"/>
</dbReference>
<sequence length="571" mass="64868">MGLKCCVDSCKSVANSSTVRLHSFPKDMVLCEKWVAALQKDYKFEVKKSHRICSKHFEEEHFIKSTFGNLLLKPGAIPTIFVNVQHSLLKENVPNMIDDIGDILIPIIEYSSDSDNSIIVESENIDNENQILSTPQKDSSKKKHKLFRYCGDFSEHDLESPGKRKLFWNAYQKSCQEKNKRIRHLAQETRRLKSQIDNLNNLVEKLQKQNKTNATCSCMLKAYLVDSLIKAYHLSDHMDVFKVNPSTYEDLIGFHSSAYIDFLQKLSDNNSSILDTEDEYGIGYDCPAVKDIWQFITYISGASLTAAKALTTMQYRFSINWCGGWHHALRDSAQGFCYVNDIVLAIDLLRKTFGKVLYIDIDVHHGNGVEDAYMATDKVFTLSFHQYEPGFYPTSGSLDDIGIDKGKYYTVNVPFKEGINDDKYITMFQKISNMVNSSYNPKCIVLQCGADSLVGDPIGGFNLTPKTLAECVKNVMKWEKPTLFLGGGGYNEANVARCWTYLTAIITGQDDSLSNDIPDNEYFSAYGPDFTLDINPGNRKDFNSFNNLNYIFTVIARNMKIVKELVRKQEQ</sequence>
<evidence type="ECO:0000256" key="26">
    <source>
        <dbReference type="SAM" id="Coils"/>
    </source>
</evidence>
<dbReference type="SUPFAM" id="SSF57716">
    <property type="entry name" value="Glucocorticoid receptor-like (DNA-binding domain)"/>
    <property type="match status" value="1"/>
</dbReference>
<gene>
    <name evidence="28" type="ORF">AGLY_011935</name>
</gene>
<evidence type="ECO:0000256" key="10">
    <source>
        <dbReference type="ARBA" id="ARBA00022723"/>
    </source>
</evidence>
<evidence type="ECO:0000256" key="25">
    <source>
        <dbReference type="PROSITE-ProRule" id="PRU00309"/>
    </source>
</evidence>
<dbReference type="InterPro" id="IPR037138">
    <property type="entry name" value="His_deacetylse_dom_sf"/>
</dbReference>
<keyword evidence="10" id="KW-0479">Metal-binding</keyword>
<evidence type="ECO:0000256" key="23">
    <source>
        <dbReference type="ARBA" id="ARBA00049193"/>
    </source>
</evidence>
<dbReference type="Gene3D" id="6.20.210.20">
    <property type="entry name" value="THAP domain"/>
    <property type="match status" value="1"/>
</dbReference>
<dbReference type="EMBL" id="VYZN01000045">
    <property type="protein sequence ID" value="KAE9529259.1"/>
    <property type="molecule type" value="Genomic_DNA"/>
</dbReference>
<keyword evidence="13" id="KW-0862">Zinc</keyword>
<evidence type="ECO:0000256" key="11">
    <source>
        <dbReference type="ARBA" id="ARBA00022771"/>
    </source>
</evidence>
<keyword evidence="17" id="KW-0804">Transcription</keyword>
<keyword evidence="16 25" id="KW-0238">DNA-binding</keyword>
<evidence type="ECO:0000256" key="8">
    <source>
        <dbReference type="ARBA" id="ARBA00022490"/>
    </source>
</evidence>
<dbReference type="PRINTS" id="PR01270">
    <property type="entry name" value="HDASUPER"/>
</dbReference>
<comment type="caution">
    <text evidence="28">The sequence shown here is derived from an EMBL/GenBank/DDBJ whole genome shotgun (WGS) entry which is preliminary data.</text>
</comment>
<evidence type="ECO:0000256" key="2">
    <source>
        <dbReference type="ARBA" id="ARBA00004123"/>
    </source>
</evidence>
<dbReference type="Pfam" id="PF00850">
    <property type="entry name" value="Hist_deacetyl"/>
    <property type="match status" value="1"/>
</dbReference>
<dbReference type="PANTHER" id="PTHR10625">
    <property type="entry name" value="HISTONE DEACETYLASE HDAC1-RELATED"/>
    <property type="match status" value="1"/>
</dbReference>
<dbReference type="GO" id="GO:0003677">
    <property type="term" value="F:DNA binding"/>
    <property type="evidence" value="ECO:0007669"/>
    <property type="project" value="UniProtKB-UniRule"/>
</dbReference>
<name>A0A6G0TAK5_APHGL</name>
<dbReference type="AlphaFoldDB" id="A0A6G0TAK5"/>
<dbReference type="GO" id="GO:0031507">
    <property type="term" value="P:heterochromatin formation"/>
    <property type="evidence" value="ECO:0007669"/>
    <property type="project" value="TreeGrafter"/>
</dbReference>
<evidence type="ECO:0000256" key="15">
    <source>
        <dbReference type="ARBA" id="ARBA00023015"/>
    </source>
</evidence>
<dbReference type="GO" id="GO:0005694">
    <property type="term" value="C:chromosome"/>
    <property type="evidence" value="ECO:0007669"/>
    <property type="project" value="UniProtKB-SubCell"/>
</dbReference>
<evidence type="ECO:0000256" key="20">
    <source>
        <dbReference type="ARBA" id="ARBA00041964"/>
    </source>
</evidence>
<comment type="cofactor">
    <cofactor evidence="1">
        <name>a divalent metal cation</name>
        <dbReference type="ChEBI" id="CHEBI:60240"/>
    </cofactor>
</comment>
<dbReference type="GO" id="GO:0005737">
    <property type="term" value="C:cytoplasm"/>
    <property type="evidence" value="ECO:0007669"/>
    <property type="project" value="UniProtKB-SubCell"/>
</dbReference>
<dbReference type="GO" id="GO:0141221">
    <property type="term" value="F:histone deacetylase activity, hydrolytic mechanism"/>
    <property type="evidence" value="ECO:0007669"/>
    <property type="project" value="UniProtKB-EC"/>
</dbReference>
<dbReference type="InterPro" id="IPR023801">
    <property type="entry name" value="His_deacetylse_dom"/>
</dbReference>
<keyword evidence="12" id="KW-0378">Hydrolase</keyword>
<accession>A0A6G0TAK5</accession>
<keyword evidence="15" id="KW-0805">Transcription regulation</keyword>
<dbReference type="PRINTS" id="PR01271">
    <property type="entry name" value="HISDACETLASE"/>
</dbReference>
<evidence type="ECO:0000259" key="27">
    <source>
        <dbReference type="PROSITE" id="PS50950"/>
    </source>
</evidence>
<evidence type="ECO:0000256" key="24">
    <source>
        <dbReference type="ARBA" id="ARBA00049416"/>
    </source>
</evidence>
<dbReference type="Gene3D" id="3.40.800.20">
    <property type="entry name" value="Histone deacetylase domain"/>
    <property type="match status" value="1"/>
</dbReference>
<dbReference type="EC" id="3.5.1.98" evidence="6"/>
<comment type="catalytic activity">
    <reaction evidence="23">
        <text>N(6)-(2E)-butenoyl-L-lysyl-[protein] + H2O = (2E)-2-butenoate + L-lysyl-[protein]</text>
        <dbReference type="Rhea" id="RHEA:69172"/>
        <dbReference type="Rhea" id="RHEA-COMP:9752"/>
        <dbReference type="Rhea" id="RHEA-COMP:13707"/>
        <dbReference type="ChEBI" id="CHEBI:15377"/>
        <dbReference type="ChEBI" id="CHEBI:29969"/>
        <dbReference type="ChEBI" id="CHEBI:35899"/>
        <dbReference type="ChEBI" id="CHEBI:137954"/>
    </reaction>
    <physiologicalReaction direction="left-to-right" evidence="23">
        <dbReference type="Rhea" id="RHEA:69173"/>
    </physiologicalReaction>
</comment>
<keyword evidence="8" id="KW-0963">Cytoplasm</keyword>
<evidence type="ECO:0000256" key="1">
    <source>
        <dbReference type="ARBA" id="ARBA00001968"/>
    </source>
</evidence>
<dbReference type="PANTHER" id="PTHR10625:SF14">
    <property type="entry name" value="HISTONE DEACETYLASE 8"/>
    <property type="match status" value="1"/>
</dbReference>
<dbReference type="SMART" id="SM00980">
    <property type="entry name" value="THAP"/>
    <property type="match status" value="1"/>
</dbReference>
<feature type="coiled-coil region" evidence="26">
    <location>
        <begin position="175"/>
        <end position="212"/>
    </location>
</feature>
<protein>
    <recommendedName>
        <fullName evidence="19">Histone deacetylase 8</fullName>
        <ecNumber evidence="6">3.5.1.98</ecNumber>
    </recommendedName>
    <alternativeName>
        <fullName evidence="20">Protein deacetylase HDAC8</fullName>
    </alternativeName>
    <alternativeName>
        <fullName evidence="21">Protein decrotonylase HDAC8</fullName>
    </alternativeName>
</protein>
<reference evidence="28 29" key="1">
    <citation type="submission" date="2019-08" db="EMBL/GenBank/DDBJ databases">
        <title>The genome of the soybean aphid Biotype 1, its phylome, world population structure and adaptation to the North American continent.</title>
        <authorList>
            <person name="Giordano R."/>
            <person name="Donthu R.K."/>
            <person name="Hernandez A.G."/>
            <person name="Wright C.L."/>
            <person name="Zimin A.V."/>
        </authorList>
    </citation>
    <scope>NUCLEOTIDE SEQUENCE [LARGE SCALE GENOMIC DNA]</scope>
    <source>
        <tissue evidence="28">Whole aphids</tissue>
    </source>
</reference>
<evidence type="ECO:0000256" key="9">
    <source>
        <dbReference type="ARBA" id="ARBA00022491"/>
    </source>
</evidence>
<dbReference type="InterPro" id="IPR038441">
    <property type="entry name" value="THAP_Znf_sf"/>
</dbReference>
<dbReference type="GO" id="GO:0008270">
    <property type="term" value="F:zinc ion binding"/>
    <property type="evidence" value="ECO:0007669"/>
    <property type="project" value="UniProtKB-KW"/>
</dbReference>